<dbReference type="PANTHER" id="PTHR24217:SF0">
    <property type="entry name" value="PDZ DOMAIN-CONTAINING PROTEIN"/>
    <property type="match status" value="1"/>
</dbReference>
<comment type="caution">
    <text evidence="6">The sequence shown here is derived from an EMBL/GenBank/DDBJ whole genome shotgun (WGS) entry which is preliminary data.</text>
</comment>
<feature type="region of interest" description="Disordered" evidence="5">
    <location>
        <begin position="750"/>
        <end position="775"/>
    </location>
</feature>
<comment type="subcellular location">
    <subcellularLocation>
        <location evidence="1">Cytoplasm</location>
    </subcellularLocation>
</comment>
<feature type="compositionally biased region" description="Polar residues" evidence="5">
    <location>
        <begin position="1033"/>
        <end position="1048"/>
    </location>
</feature>
<feature type="compositionally biased region" description="Polar residues" evidence="5">
    <location>
        <begin position="567"/>
        <end position="577"/>
    </location>
</feature>
<evidence type="ECO:0000313" key="7">
    <source>
        <dbReference type="Proteomes" id="UP001642483"/>
    </source>
</evidence>
<feature type="region of interest" description="Disordered" evidence="5">
    <location>
        <begin position="807"/>
        <end position="904"/>
    </location>
</feature>
<sequence length="1048" mass="116011">MDSVLQQQNTVNGELRENEEFCDQGKGSVTSGAQDAGDEDHLTSTGKKLGRPKGLKSEAKQVCGKISRLLRDKQSNTRGSCMFRKRRRRSEKFAIVGYGTQPVDDDTDTESSLSDEESEPFPWTSTDDEIDAYDRPGPNNVLEQNSNLNCYQQLVHNQMKHLVMDTAQMKGKGAKLFAKRQRRMEKYVLEGPTNNGANYAVENGTGHPPPDGVFVMGRTGDGMPHDELDGVSFTPVTFNDIHAGRGQEDLEPAYAALPPQPPAVTRDQRNFNNDVLTRDDGSGAQNQRRRRRSRPRHRMPYVPHGNFASADWSTDDESFQQQHHLPQMERQLHPQEQAHSGSCAGNHRNSDVDSEDDDLPAERQRRFRGVKPPAAQNPLGLDQAVDYSMNEETTQFSNHGVGLIRPKDTFPIETSSSLSCGRDTSSVAVAQAPVKKVWASVKFAPKNTNDKPVPEPSTTKVAYPFQLSPSKYPEGKLPPPMKSLNLNIPQKKGPPSPSIHLLQEPIPRTPSPFSADPASEQPIIRDEEFIQNAKKRFPVHGDLNPTGLPVEVQQSVQTVTFKDAANNPAQSKPQNFSRSEHKPTRKPTPTQLERAVEKPKVAACLKLLDPTRGKYEPKLELVYKQTPSIGNKLDEENRSPSRTSNYQPQQFNKPTSYDCNQPQASYVKTGDVYRQVAVQPQALGSIAGQQLKGKGAKMFEKQQKRMDRYTKESNGVNQPLIAPLQASYSGPQVPKVPGESTKANMSQVLGEFRKVSDSESPKRPSATRRGRSRDPFHYQQHYVMRRPPSAADFVCVDDVAYASDTSSMTSFDRDDKGSTSSSGKLQTRDDVFQNVQQVPTGRGPPPKVAPKPKIQRMISTESNTSEFALEESGFSSMDVKEDLGASSESNLNETGHQSSGNTGESYAVTQQNALSMGQAKQYQPPDILTEEKQTAKDDDIDESNKKRFDVWSPGQPTYEPPNLNHLPPPPSYNEVTSHSALAPKPKFKVTNATYETFLPGTSSNKFDVSSLKNNLPAIPNARPVNAAPCPKPTFSTKTPVAMWQPSSK</sequence>
<feature type="compositionally biased region" description="Basic residues" evidence="5">
    <location>
        <begin position="287"/>
        <end position="299"/>
    </location>
</feature>
<dbReference type="Proteomes" id="UP001642483">
    <property type="component" value="Unassembled WGS sequence"/>
</dbReference>
<evidence type="ECO:0000256" key="1">
    <source>
        <dbReference type="ARBA" id="ARBA00004496"/>
    </source>
</evidence>
<feature type="region of interest" description="Disordered" evidence="5">
    <location>
        <begin position="563"/>
        <end position="597"/>
    </location>
</feature>
<comment type="similarity">
    <text evidence="4">Belongs to the synaptopodin family.</text>
</comment>
<proteinExistence type="inferred from homology"/>
<feature type="region of interest" description="Disordered" evidence="5">
    <location>
        <begin position="99"/>
        <end position="143"/>
    </location>
</feature>
<feature type="compositionally biased region" description="Polar residues" evidence="5">
    <location>
        <begin position="857"/>
        <end position="866"/>
    </location>
</feature>
<feature type="region of interest" description="Disordered" evidence="5">
    <location>
        <begin position="626"/>
        <end position="662"/>
    </location>
</feature>
<feature type="region of interest" description="Disordered" evidence="5">
    <location>
        <begin position="1019"/>
        <end position="1048"/>
    </location>
</feature>
<feature type="compositionally biased region" description="Polar residues" evidence="5">
    <location>
        <begin position="1"/>
        <end position="12"/>
    </location>
</feature>
<feature type="compositionally biased region" description="Acidic residues" evidence="5">
    <location>
        <begin position="103"/>
        <end position="119"/>
    </location>
</feature>
<feature type="region of interest" description="Disordered" evidence="5">
    <location>
        <begin position="933"/>
        <end position="978"/>
    </location>
</feature>
<evidence type="ECO:0000256" key="4">
    <source>
        <dbReference type="ARBA" id="ARBA00038161"/>
    </source>
</evidence>
<dbReference type="EMBL" id="CAWYQH010000057">
    <property type="protein sequence ID" value="CAK8678973.1"/>
    <property type="molecule type" value="Genomic_DNA"/>
</dbReference>
<gene>
    <name evidence="6" type="ORF">CVLEPA_LOCUS9243</name>
</gene>
<feature type="compositionally biased region" description="Polar residues" evidence="5">
    <location>
        <begin position="886"/>
        <end position="904"/>
    </location>
</feature>
<feature type="compositionally biased region" description="Polar residues" evidence="5">
    <location>
        <begin position="640"/>
        <end position="662"/>
    </location>
</feature>
<feature type="compositionally biased region" description="Basic and acidic residues" evidence="5">
    <location>
        <begin position="933"/>
        <end position="949"/>
    </location>
</feature>
<keyword evidence="7" id="KW-1185">Reference proteome</keyword>
<evidence type="ECO:0000256" key="3">
    <source>
        <dbReference type="ARBA" id="ARBA00022553"/>
    </source>
</evidence>
<feature type="compositionally biased region" description="Basic and acidic residues" evidence="5">
    <location>
        <begin position="751"/>
        <end position="762"/>
    </location>
</feature>
<evidence type="ECO:0000256" key="5">
    <source>
        <dbReference type="SAM" id="MobiDB-lite"/>
    </source>
</evidence>
<evidence type="ECO:0000256" key="2">
    <source>
        <dbReference type="ARBA" id="ARBA00022490"/>
    </source>
</evidence>
<keyword evidence="3" id="KW-0597">Phosphoprotein</keyword>
<dbReference type="PANTHER" id="PTHR24217">
    <property type="entry name" value="PUTATIVE-RELATED"/>
    <property type="match status" value="1"/>
</dbReference>
<name>A0ABP0FJ28_CLALP</name>
<organism evidence="6 7">
    <name type="scientific">Clavelina lepadiformis</name>
    <name type="common">Light-bulb sea squirt</name>
    <name type="synonym">Ascidia lepadiformis</name>
    <dbReference type="NCBI Taxonomy" id="159417"/>
    <lineage>
        <taxon>Eukaryota</taxon>
        <taxon>Metazoa</taxon>
        <taxon>Chordata</taxon>
        <taxon>Tunicata</taxon>
        <taxon>Ascidiacea</taxon>
        <taxon>Aplousobranchia</taxon>
        <taxon>Clavelinidae</taxon>
        <taxon>Clavelina</taxon>
    </lineage>
</organism>
<feature type="region of interest" description="Disordered" evidence="5">
    <location>
        <begin position="273"/>
        <end position="360"/>
    </location>
</feature>
<reference evidence="6 7" key="1">
    <citation type="submission" date="2024-02" db="EMBL/GenBank/DDBJ databases">
        <authorList>
            <person name="Daric V."/>
            <person name="Darras S."/>
        </authorList>
    </citation>
    <scope>NUCLEOTIDE SEQUENCE [LARGE SCALE GENOMIC DNA]</scope>
</reference>
<feature type="region of interest" description="Disordered" evidence="5">
    <location>
        <begin position="1"/>
        <end position="59"/>
    </location>
</feature>
<evidence type="ECO:0000313" key="6">
    <source>
        <dbReference type="EMBL" id="CAK8678973.1"/>
    </source>
</evidence>
<protein>
    <submittedName>
        <fullName evidence="6">Uncharacterized protein</fullName>
    </submittedName>
</protein>
<accession>A0ABP0FJ28</accession>
<keyword evidence="2" id="KW-0963">Cytoplasm</keyword>
<dbReference type="InterPro" id="IPR051976">
    <property type="entry name" value="Synaptopodin_domain"/>
</dbReference>